<dbReference type="InterPro" id="IPR001466">
    <property type="entry name" value="Beta-lactam-related"/>
</dbReference>
<evidence type="ECO:0000313" key="3">
    <source>
        <dbReference type="EMBL" id="OYO23456.1"/>
    </source>
</evidence>
<dbReference type="Pfam" id="PF00144">
    <property type="entry name" value="Beta-lactamase"/>
    <property type="match status" value="1"/>
</dbReference>
<accession>A0A255H819</accession>
<dbReference type="RefSeq" id="WP_094363214.1">
    <property type="nucleotide sequence ID" value="NZ_NMVQ01000007.1"/>
</dbReference>
<gene>
    <name evidence="3" type="ORF">CGZ93_05805</name>
</gene>
<dbReference type="InterPro" id="IPR012338">
    <property type="entry name" value="Beta-lactam/transpept-like"/>
</dbReference>
<reference evidence="3 4" key="1">
    <citation type="submission" date="2017-07" db="EMBL/GenBank/DDBJ databases">
        <title>Draft whole genome sequences of clinical Proprionibacteriaceae strains.</title>
        <authorList>
            <person name="Bernier A.-M."/>
            <person name="Bernard K."/>
            <person name="Domingo M.-C."/>
        </authorList>
    </citation>
    <scope>NUCLEOTIDE SEQUENCE [LARGE SCALE GENOMIC DNA]</scope>
    <source>
        <strain evidence="3 4">NML 130396</strain>
    </source>
</reference>
<dbReference type="OrthoDB" id="9809635at2"/>
<dbReference type="Proteomes" id="UP000216311">
    <property type="component" value="Unassembled WGS sequence"/>
</dbReference>
<evidence type="ECO:0000313" key="4">
    <source>
        <dbReference type="Proteomes" id="UP000216311"/>
    </source>
</evidence>
<comment type="caution">
    <text evidence="3">The sequence shown here is derived from an EMBL/GenBank/DDBJ whole genome shotgun (WGS) entry which is preliminary data.</text>
</comment>
<dbReference type="PANTHER" id="PTHR43283">
    <property type="entry name" value="BETA-LACTAMASE-RELATED"/>
    <property type="match status" value="1"/>
</dbReference>
<name>A0A255H819_9ACTN</name>
<keyword evidence="1" id="KW-0378">Hydrolase</keyword>
<dbReference type="GO" id="GO:0016787">
    <property type="term" value="F:hydrolase activity"/>
    <property type="evidence" value="ECO:0007669"/>
    <property type="project" value="UniProtKB-KW"/>
</dbReference>
<evidence type="ECO:0000256" key="1">
    <source>
        <dbReference type="ARBA" id="ARBA00022801"/>
    </source>
</evidence>
<protein>
    <recommendedName>
        <fullName evidence="2">Beta-lactamase-related domain-containing protein</fullName>
    </recommendedName>
</protein>
<dbReference type="PANTHER" id="PTHR43283:SF11">
    <property type="entry name" value="BETA-LACTAMASE-RELATED DOMAIN-CONTAINING PROTEIN"/>
    <property type="match status" value="1"/>
</dbReference>
<proteinExistence type="predicted"/>
<dbReference type="Gene3D" id="3.40.710.10">
    <property type="entry name" value="DD-peptidase/beta-lactamase superfamily"/>
    <property type="match status" value="1"/>
</dbReference>
<feature type="domain" description="Beta-lactamase-related" evidence="2">
    <location>
        <begin position="41"/>
        <end position="327"/>
    </location>
</feature>
<dbReference type="AlphaFoldDB" id="A0A255H819"/>
<dbReference type="EMBL" id="NMVQ01000007">
    <property type="protein sequence ID" value="OYO23456.1"/>
    <property type="molecule type" value="Genomic_DNA"/>
</dbReference>
<organism evidence="3 4">
    <name type="scientific">Enemella dayhoffiae</name>
    <dbReference type="NCBI Taxonomy" id="2016507"/>
    <lineage>
        <taxon>Bacteria</taxon>
        <taxon>Bacillati</taxon>
        <taxon>Actinomycetota</taxon>
        <taxon>Actinomycetes</taxon>
        <taxon>Propionibacteriales</taxon>
        <taxon>Propionibacteriaceae</taxon>
        <taxon>Enemella</taxon>
    </lineage>
</organism>
<sequence length="348" mass="37256">MSATELQAVADDLIDPAWCSDGLTPPAGVALGVADAALVCIAVAGHRGTPDRPVTADTRWDVASVTKLVTTTVCIGLVSAGTLDLDRPVDQWLPELAGLGITAESLLQHRSGLLPWQPLDLAGTGADAAMATVASLPMGTPGEFAYSDLGMISLGVLLTRLTGRTLPELVQEWINEPLEVDLRYGPVDEPVADSAPDDRVERRMFDTGQPYPILLDGPAPRWRDTPYRGEVHDGNARRTLGGISAHAGIFATVPDLLAVGRALADPAPPASWRPEVLHRFLTKPLGFRTRQLADGTQLHHHPGFTGCALGFVAGSDRAYAQCANRWMTEAEPVSTEQLWSRFLQEVAR</sequence>
<dbReference type="SUPFAM" id="SSF56601">
    <property type="entry name" value="beta-lactamase/transpeptidase-like"/>
    <property type="match status" value="1"/>
</dbReference>
<keyword evidence="4" id="KW-1185">Reference proteome</keyword>
<evidence type="ECO:0000259" key="2">
    <source>
        <dbReference type="Pfam" id="PF00144"/>
    </source>
</evidence>
<dbReference type="InterPro" id="IPR050789">
    <property type="entry name" value="Diverse_Enzym_Activities"/>
</dbReference>